<dbReference type="Proteomes" id="UP001055420">
    <property type="component" value="Chromosome"/>
</dbReference>
<protein>
    <submittedName>
        <fullName evidence="2">YsnF/AvaK domain-containing protein</fullName>
    </submittedName>
</protein>
<dbReference type="AlphaFoldDB" id="A0A9X1TZG4"/>
<feature type="domain" description="DUF2382" evidence="1">
    <location>
        <begin position="22"/>
        <end position="133"/>
    </location>
</feature>
<dbReference type="PANTHER" id="PTHR38463:SF1">
    <property type="entry name" value="STRESS RESPONSE PROTEIN YSNF"/>
    <property type="match status" value="1"/>
</dbReference>
<name>A0A9X1TZG4_9BACT</name>
<dbReference type="EMBL" id="CP098805">
    <property type="protein sequence ID" value="USJ33335.1"/>
    <property type="molecule type" value="Genomic_DNA"/>
</dbReference>
<evidence type="ECO:0000313" key="4">
    <source>
        <dbReference type="Proteomes" id="UP001055420"/>
    </source>
</evidence>
<dbReference type="EMBL" id="JAKFFV010000002">
    <property type="protein sequence ID" value="MCF2497216.1"/>
    <property type="molecule type" value="Genomic_DNA"/>
</dbReference>
<evidence type="ECO:0000313" key="5">
    <source>
        <dbReference type="Proteomes" id="UP001139411"/>
    </source>
</evidence>
<dbReference type="Pfam" id="PF09557">
    <property type="entry name" value="DUF2382"/>
    <property type="match status" value="1"/>
</dbReference>
<sequence length="142" mass="15851">MSSNNDDSGIGHEFSSGETKKIPVIEEKLVISSKVVETGSVSVSKKVLEEEVFADATVTSEEVTIERKEINQYVDAAPAPVRQEGDITIISVVKEVLVVEKRLMLVEEIHIKKHQHQDQKTYSQVLRKEEVTISRDTSGMDI</sequence>
<evidence type="ECO:0000313" key="3">
    <source>
        <dbReference type="EMBL" id="USJ33335.1"/>
    </source>
</evidence>
<dbReference type="Proteomes" id="UP001139411">
    <property type="component" value="Unassembled WGS sequence"/>
</dbReference>
<evidence type="ECO:0000259" key="1">
    <source>
        <dbReference type="Pfam" id="PF09557"/>
    </source>
</evidence>
<proteinExistence type="predicted"/>
<dbReference type="RefSeq" id="WP_235162983.1">
    <property type="nucleotide sequence ID" value="NZ_CP098805.1"/>
</dbReference>
<reference evidence="2" key="1">
    <citation type="submission" date="2022-01" db="EMBL/GenBank/DDBJ databases">
        <title>Novel species in genus Dyadobacter.</title>
        <authorList>
            <person name="Ma C."/>
        </authorList>
    </citation>
    <scope>NUCLEOTIDE SEQUENCE</scope>
    <source>
        <strain evidence="3">CY22</strain>
        <strain evidence="2">CY357</strain>
    </source>
</reference>
<dbReference type="InterPro" id="IPR052967">
    <property type="entry name" value="Stress_Response_Assoc"/>
</dbReference>
<dbReference type="InterPro" id="IPR019060">
    <property type="entry name" value="DUF2382"/>
</dbReference>
<dbReference type="PANTHER" id="PTHR38463">
    <property type="entry name" value="STRESS RESPONSE PROTEIN YSNF"/>
    <property type="match status" value="1"/>
</dbReference>
<keyword evidence="4" id="KW-1185">Reference proteome</keyword>
<organism evidence="2 5">
    <name type="scientific">Dyadobacter chenhuakuii</name>
    <dbReference type="NCBI Taxonomy" id="2909339"/>
    <lineage>
        <taxon>Bacteria</taxon>
        <taxon>Pseudomonadati</taxon>
        <taxon>Bacteroidota</taxon>
        <taxon>Cytophagia</taxon>
        <taxon>Cytophagales</taxon>
        <taxon>Spirosomataceae</taxon>
        <taxon>Dyadobacter</taxon>
    </lineage>
</organism>
<accession>A0A9X1TZG4</accession>
<gene>
    <name evidence="2" type="ORF">L0661_02785</name>
    <name evidence="3" type="ORF">NFI80_11400</name>
</gene>
<evidence type="ECO:0000313" key="2">
    <source>
        <dbReference type="EMBL" id="MCF2497216.1"/>
    </source>
</evidence>